<dbReference type="EMBL" id="JAKMXF010000305">
    <property type="protein sequence ID" value="KAI6651363.1"/>
    <property type="molecule type" value="Genomic_DNA"/>
</dbReference>
<sequence length="116" mass="13195">MSHLLVQWYLDCFEVKIPEYQYTNEYFQFDTRWSRESMNYVVQQLLANAQASSNSDCTILPSPASAHLEDSSVTWGGQFEGSELVNTCPVDNFLTLLSLHSPHKVSDAIQLSNVFL</sequence>
<comment type="caution">
    <text evidence="1">The sequence shown here is derived from an EMBL/GenBank/DDBJ whole genome shotgun (WGS) entry which is preliminary data.</text>
</comment>
<organism evidence="1 2">
    <name type="scientific">Oopsacas minuta</name>
    <dbReference type="NCBI Taxonomy" id="111878"/>
    <lineage>
        <taxon>Eukaryota</taxon>
        <taxon>Metazoa</taxon>
        <taxon>Porifera</taxon>
        <taxon>Hexactinellida</taxon>
        <taxon>Hexasterophora</taxon>
        <taxon>Lyssacinosida</taxon>
        <taxon>Leucopsacidae</taxon>
        <taxon>Oopsacas</taxon>
    </lineage>
</organism>
<dbReference type="AlphaFoldDB" id="A0AAV7JR48"/>
<dbReference type="Proteomes" id="UP001165289">
    <property type="component" value="Unassembled WGS sequence"/>
</dbReference>
<proteinExistence type="predicted"/>
<name>A0AAV7JR48_9METZ</name>
<keyword evidence="2" id="KW-1185">Reference proteome</keyword>
<accession>A0AAV7JR48</accession>
<evidence type="ECO:0000313" key="2">
    <source>
        <dbReference type="Proteomes" id="UP001165289"/>
    </source>
</evidence>
<evidence type="ECO:0000313" key="1">
    <source>
        <dbReference type="EMBL" id="KAI6651363.1"/>
    </source>
</evidence>
<protein>
    <submittedName>
        <fullName evidence="1">Uncharacterized protein</fullName>
    </submittedName>
</protein>
<gene>
    <name evidence="1" type="ORF">LOD99_5330</name>
</gene>
<reference evidence="1 2" key="1">
    <citation type="journal article" date="2023" name="BMC Biol.">
        <title>The compact genome of the sponge Oopsacas minuta (Hexactinellida) is lacking key metazoan core genes.</title>
        <authorList>
            <person name="Santini S."/>
            <person name="Schenkelaars Q."/>
            <person name="Jourda C."/>
            <person name="Duchesne M."/>
            <person name="Belahbib H."/>
            <person name="Rocher C."/>
            <person name="Selva M."/>
            <person name="Riesgo A."/>
            <person name="Vervoort M."/>
            <person name="Leys S.P."/>
            <person name="Kodjabachian L."/>
            <person name="Le Bivic A."/>
            <person name="Borchiellini C."/>
            <person name="Claverie J.M."/>
            <person name="Renard E."/>
        </authorList>
    </citation>
    <scope>NUCLEOTIDE SEQUENCE [LARGE SCALE GENOMIC DNA]</scope>
    <source>
        <strain evidence="1">SPO-2</strain>
    </source>
</reference>